<gene>
    <name evidence="1" type="ordered locus">SeSA_A4505</name>
</gene>
<evidence type="ECO:0000313" key="2">
    <source>
        <dbReference type="Proteomes" id="UP000001865"/>
    </source>
</evidence>
<protein>
    <submittedName>
        <fullName evidence="1">Uncharacterized protein</fullName>
    </submittedName>
</protein>
<dbReference type="EMBL" id="CP001127">
    <property type="protein sequence ID" value="ACF92369.1"/>
    <property type="molecule type" value="Genomic_DNA"/>
</dbReference>
<reference evidence="1 2" key="1">
    <citation type="journal article" date="2011" name="J. Bacteriol.">
        <title>Comparative genomics of 28 Salmonella enterica isolates: evidence for CRISPR-mediated adaptive sublineage evolution.</title>
        <authorList>
            <person name="Fricke W.F."/>
            <person name="Mammel M.K."/>
            <person name="McDermott P.F."/>
            <person name="Tartera C."/>
            <person name="White D.G."/>
            <person name="Leclerc J.E."/>
            <person name="Ravel J."/>
            <person name="Cebula T.A."/>
        </authorList>
    </citation>
    <scope>NUCLEOTIDE SEQUENCE [LARGE SCALE GENOMIC DNA]</scope>
    <source>
        <strain evidence="1 2">CVM19633</strain>
    </source>
</reference>
<dbReference type="AlphaFoldDB" id="A0A0N1R093"/>
<sequence>MSLIASGRLASAHHYPAEVHKCTAITRIVLNMKEKSHLQNI</sequence>
<dbReference type="Proteomes" id="UP000001865">
    <property type="component" value="Chromosome"/>
</dbReference>
<organism evidence="1 2">
    <name type="scientific">Salmonella schwarzengrund (strain CVM19633)</name>
    <dbReference type="NCBI Taxonomy" id="439843"/>
    <lineage>
        <taxon>Bacteria</taxon>
        <taxon>Pseudomonadati</taxon>
        <taxon>Pseudomonadota</taxon>
        <taxon>Gammaproteobacteria</taxon>
        <taxon>Enterobacterales</taxon>
        <taxon>Enterobacteriaceae</taxon>
        <taxon>Salmonella</taxon>
    </lineage>
</organism>
<dbReference type="KEGG" id="sew:SeSA_A4505"/>
<evidence type="ECO:0000313" key="1">
    <source>
        <dbReference type="EMBL" id="ACF92369.1"/>
    </source>
</evidence>
<name>A0A0N1R093_SALSV</name>
<proteinExistence type="predicted"/>
<accession>A0A0N1R093</accession>
<dbReference type="HOGENOM" id="CLU_3276312_0_0_6"/>